<evidence type="ECO:0000256" key="2">
    <source>
        <dbReference type="ARBA" id="ARBA00022485"/>
    </source>
</evidence>
<accession>H1SDT4</accession>
<evidence type="ECO:0000256" key="6">
    <source>
        <dbReference type="ARBA" id="ARBA00023014"/>
    </source>
</evidence>
<evidence type="ECO:0000259" key="7">
    <source>
        <dbReference type="Pfam" id="PF04055"/>
    </source>
</evidence>
<evidence type="ECO:0000313" key="8">
    <source>
        <dbReference type="EMBL" id="EHP39361.1"/>
    </source>
</evidence>
<dbReference type="GO" id="GO:0003824">
    <property type="term" value="F:catalytic activity"/>
    <property type="evidence" value="ECO:0007669"/>
    <property type="project" value="InterPro"/>
</dbReference>
<dbReference type="AlphaFoldDB" id="H1SDT4"/>
<sequence>MRDIMSQQDDQLLRSTLNPRYLELTLLPTEQWMSPKVRSALKQFMTNRIEGIKYLNFQWFGGEPLAAKHIVYEISSFAKKLCLDHGVGFGGALTTNGYLLDMEVVEKLFGLDQKGYQISLDGMGPAHNSTRRLASGDGTFDRIWTNLKALRNCPLDVSVLLRVHLMPENVQSVKELAAMLRGELLHDKRFSVLLKPIENLGGPNSASISSLKTAERTVLLNEVHSLLNDGRPAVPSSNEAIKVVCYASRPNSFVIRADGRVQKCTVALSDEHNTVGKLMEDGSIRLNRELMGQWMRGYETGDPGDLRCPAEHFPRPAKHDKVIPIVLIS</sequence>
<dbReference type="GO" id="GO:0046872">
    <property type="term" value="F:metal ion binding"/>
    <property type="evidence" value="ECO:0007669"/>
    <property type="project" value="UniProtKB-KW"/>
</dbReference>
<comment type="caution">
    <text evidence="8">The sequence shown here is derived from an EMBL/GenBank/DDBJ whole genome shotgun (WGS) entry which is preliminary data.</text>
</comment>
<dbReference type="EMBL" id="AHJE01000094">
    <property type="protein sequence ID" value="EHP39361.1"/>
    <property type="molecule type" value="Genomic_DNA"/>
</dbReference>
<organism evidence="8 9">
    <name type="scientific">Cupriavidus basilensis OR16</name>
    <dbReference type="NCBI Taxonomy" id="1127483"/>
    <lineage>
        <taxon>Bacteria</taxon>
        <taxon>Pseudomonadati</taxon>
        <taxon>Pseudomonadota</taxon>
        <taxon>Betaproteobacteria</taxon>
        <taxon>Burkholderiales</taxon>
        <taxon>Burkholderiaceae</taxon>
        <taxon>Cupriavidus</taxon>
    </lineage>
</organism>
<feature type="domain" description="Radical SAM core" evidence="7">
    <location>
        <begin position="54"/>
        <end position="179"/>
    </location>
</feature>
<dbReference type="SUPFAM" id="SSF102114">
    <property type="entry name" value="Radical SAM enzymes"/>
    <property type="match status" value="1"/>
</dbReference>
<dbReference type="InterPro" id="IPR013785">
    <property type="entry name" value="Aldolase_TIM"/>
</dbReference>
<evidence type="ECO:0000256" key="3">
    <source>
        <dbReference type="ARBA" id="ARBA00022691"/>
    </source>
</evidence>
<reference evidence="8 9" key="1">
    <citation type="journal article" date="2012" name="J. Bacteriol.">
        <title>De Novo Genome Project of Cupriavidus basilensis OR16.</title>
        <authorList>
            <person name="Cserhati M."/>
            <person name="Kriszt B."/>
            <person name="Szoboszlay S."/>
            <person name="Toth A."/>
            <person name="Szabo I."/>
            <person name="Tancsics A."/>
            <person name="Nagy I."/>
            <person name="Horvath B."/>
            <person name="Nagy I."/>
            <person name="Kukolya J."/>
        </authorList>
    </citation>
    <scope>NUCLEOTIDE SEQUENCE [LARGE SCALE GENOMIC DNA]</scope>
    <source>
        <strain evidence="8 9">OR16</strain>
    </source>
</reference>
<keyword evidence="5" id="KW-0408">Iron</keyword>
<protein>
    <submittedName>
        <fullName evidence="8">Radical SAM domain-containing protein</fullName>
    </submittedName>
</protein>
<dbReference type="Gene3D" id="3.20.20.70">
    <property type="entry name" value="Aldolase class I"/>
    <property type="match status" value="1"/>
</dbReference>
<dbReference type="PANTHER" id="PTHR43787">
    <property type="entry name" value="FEMO COFACTOR BIOSYNTHESIS PROTEIN NIFB-RELATED"/>
    <property type="match status" value="1"/>
</dbReference>
<evidence type="ECO:0000256" key="1">
    <source>
        <dbReference type="ARBA" id="ARBA00001966"/>
    </source>
</evidence>
<proteinExistence type="predicted"/>
<name>H1SDT4_9BURK</name>
<keyword evidence="4" id="KW-0479">Metal-binding</keyword>
<dbReference type="PANTHER" id="PTHR43787:SF3">
    <property type="entry name" value="ARYLSULFATASE REGULATORY PROTEIN"/>
    <property type="match status" value="1"/>
</dbReference>
<dbReference type="CDD" id="cd01335">
    <property type="entry name" value="Radical_SAM"/>
    <property type="match status" value="1"/>
</dbReference>
<dbReference type="InterPro" id="IPR058240">
    <property type="entry name" value="rSAM_sf"/>
</dbReference>
<comment type="cofactor">
    <cofactor evidence="1">
        <name>[4Fe-4S] cluster</name>
        <dbReference type="ChEBI" id="CHEBI:49883"/>
    </cofactor>
</comment>
<evidence type="ECO:0000313" key="9">
    <source>
        <dbReference type="Proteomes" id="UP000005808"/>
    </source>
</evidence>
<dbReference type="Proteomes" id="UP000005808">
    <property type="component" value="Unassembled WGS sequence"/>
</dbReference>
<keyword evidence="3" id="KW-0949">S-adenosyl-L-methionine</keyword>
<gene>
    <name evidence="8" type="ORF">OR16_32099</name>
</gene>
<evidence type="ECO:0000256" key="5">
    <source>
        <dbReference type="ARBA" id="ARBA00023004"/>
    </source>
</evidence>
<keyword evidence="2" id="KW-0004">4Fe-4S</keyword>
<evidence type="ECO:0000256" key="4">
    <source>
        <dbReference type="ARBA" id="ARBA00022723"/>
    </source>
</evidence>
<dbReference type="Pfam" id="PF04055">
    <property type="entry name" value="Radical_SAM"/>
    <property type="match status" value="1"/>
</dbReference>
<dbReference type="InterPro" id="IPR007197">
    <property type="entry name" value="rSAM"/>
</dbReference>
<dbReference type="GO" id="GO:0051539">
    <property type="term" value="F:4 iron, 4 sulfur cluster binding"/>
    <property type="evidence" value="ECO:0007669"/>
    <property type="project" value="UniProtKB-KW"/>
</dbReference>
<keyword evidence="6" id="KW-0411">Iron-sulfur</keyword>
<dbReference type="UniPathway" id="UPA00782"/>